<evidence type="ECO:0000313" key="2">
    <source>
        <dbReference type="Proteomes" id="UP000307749"/>
    </source>
</evidence>
<proteinExistence type="predicted"/>
<comment type="caution">
    <text evidence="1">The sequence shown here is derived from an EMBL/GenBank/DDBJ whole genome shotgun (WGS) entry which is preliminary data.</text>
</comment>
<evidence type="ECO:0008006" key="3">
    <source>
        <dbReference type="Google" id="ProtNLM"/>
    </source>
</evidence>
<dbReference type="AlphaFoldDB" id="A0A4S3KE33"/>
<keyword evidence="2" id="KW-1185">Reference proteome</keyword>
<name>A0A4S3KE33_9GAMM</name>
<organism evidence="1 2">
    <name type="scientific">Metallibacterium scheffleri</name>
    <dbReference type="NCBI Taxonomy" id="993689"/>
    <lineage>
        <taxon>Bacteria</taxon>
        <taxon>Pseudomonadati</taxon>
        <taxon>Pseudomonadota</taxon>
        <taxon>Gammaproteobacteria</taxon>
        <taxon>Lysobacterales</taxon>
        <taxon>Rhodanobacteraceae</taxon>
        <taxon>Metallibacterium</taxon>
    </lineage>
</organism>
<sequence>MLGLAVTAAAGAAQAADSGTVSRMWMAEVTPAQDQAFREGMKTYVQCLHQHGFKQTVWAWSAATGDVGRYAFEVDAKTWAGLDITDPADKDCDPVFNASVMPHTATWTSWVTERMPKLSHMAKDSKGVPALAYVYSVRIKPGQGPALMEALEKYADAARDSKWPGQWFVRQNSGGGHGASDFTLIWPNASWAEIGADSNPTLKAMMEKSYGKEQAAAIRQQFMDAIAEQWDGVWRASKELSYFPAG</sequence>
<dbReference type="Proteomes" id="UP000307749">
    <property type="component" value="Unassembled WGS sequence"/>
</dbReference>
<gene>
    <name evidence="1" type="ORF">B1806_15615</name>
</gene>
<accession>A0A4S3KE33</accession>
<evidence type="ECO:0000313" key="1">
    <source>
        <dbReference type="EMBL" id="THD06783.1"/>
    </source>
</evidence>
<dbReference type="EMBL" id="MWQO01000070">
    <property type="protein sequence ID" value="THD06783.1"/>
    <property type="molecule type" value="Genomic_DNA"/>
</dbReference>
<protein>
    <recommendedName>
        <fullName evidence="3">NIPSNAP domain-containing protein</fullName>
    </recommendedName>
</protein>
<reference evidence="1 2" key="1">
    <citation type="submission" date="2017-02" db="EMBL/GenBank/DDBJ databases">
        <title>Whole genome sequencing of Metallibacterium scheffleri DSM 24874 (T).</title>
        <authorList>
            <person name="Kumar S."/>
            <person name="Patil P."/>
            <person name="Patil P.B."/>
        </authorList>
    </citation>
    <scope>NUCLEOTIDE SEQUENCE [LARGE SCALE GENOMIC DNA]</scope>
    <source>
        <strain evidence="1 2">DSM 24874</strain>
    </source>
</reference>